<dbReference type="AlphaFoldDB" id="A0A2P8DNV8"/>
<dbReference type="Gene3D" id="3.40.50.150">
    <property type="entry name" value="Vaccinia Virus protein VP39"/>
    <property type="match status" value="1"/>
</dbReference>
<name>A0A2P8DNV8_9ACTN</name>
<dbReference type="EMBL" id="PYGA01000004">
    <property type="protein sequence ID" value="PSK98897.1"/>
    <property type="molecule type" value="Genomic_DNA"/>
</dbReference>
<gene>
    <name evidence="2" type="ORF">CLV63_104121</name>
</gene>
<dbReference type="InterPro" id="IPR013216">
    <property type="entry name" value="Methyltransf_11"/>
</dbReference>
<keyword evidence="2" id="KW-0808">Transferase</keyword>
<dbReference type="Pfam" id="PF08241">
    <property type="entry name" value="Methyltransf_11"/>
    <property type="match status" value="1"/>
</dbReference>
<proteinExistence type="predicted"/>
<reference evidence="2 3" key="1">
    <citation type="submission" date="2018-03" db="EMBL/GenBank/DDBJ databases">
        <title>Genomic Encyclopedia of Archaeal and Bacterial Type Strains, Phase II (KMG-II): from individual species to whole genera.</title>
        <authorList>
            <person name="Goeker M."/>
        </authorList>
    </citation>
    <scope>NUCLEOTIDE SEQUENCE [LARGE SCALE GENOMIC DNA]</scope>
    <source>
        <strain evidence="2 3">DSM 45312</strain>
    </source>
</reference>
<dbReference type="CDD" id="cd02440">
    <property type="entry name" value="AdoMet_MTases"/>
    <property type="match status" value="1"/>
</dbReference>
<dbReference type="OrthoDB" id="9810247at2"/>
<evidence type="ECO:0000313" key="3">
    <source>
        <dbReference type="Proteomes" id="UP000240542"/>
    </source>
</evidence>
<evidence type="ECO:0000259" key="1">
    <source>
        <dbReference type="Pfam" id="PF08241"/>
    </source>
</evidence>
<dbReference type="PANTHER" id="PTHR43591">
    <property type="entry name" value="METHYLTRANSFERASE"/>
    <property type="match status" value="1"/>
</dbReference>
<dbReference type="InterPro" id="IPR029063">
    <property type="entry name" value="SAM-dependent_MTases_sf"/>
</dbReference>
<dbReference type="PANTHER" id="PTHR43591:SF24">
    <property type="entry name" value="2-METHOXY-6-POLYPRENYL-1,4-BENZOQUINOL METHYLASE, MITOCHONDRIAL"/>
    <property type="match status" value="1"/>
</dbReference>
<dbReference type="RefSeq" id="WP_106582225.1">
    <property type="nucleotide sequence ID" value="NZ_PYGA01000004.1"/>
</dbReference>
<dbReference type="Proteomes" id="UP000240542">
    <property type="component" value="Unassembled WGS sequence"/>
</dbReference>
<evidence type="ECO:0000313" key="2">
    <source>
        <dbReference type="EMBL" id="PSK98897.1"/>
    </source>
</evidence>
<dbReference type="GO" id="GO:0032259">
    <property type="term" value="P:methylation"/>
    <property type="evidence" value="ECO:0007669"/>
    <property type="project" value="UniProtKB-KW"/>
</dbReference>
<keyword evidence="2" id="KW-0489">Methyltransferase</keyword>
<feature type="domain" description="Methyltransferase type 11" evidence="1">
    <location>
        <begin position="54"/>
        <end position="150"/>
    </location>
</feature>
<protein>
    <submittedName>
        <fullName evidence="2">Methyltransferase family protein</fullName>
    </submittedName>
</protein>
<comment type="caution">
    <text evidence="2">The sequence shown here is derived from an EMBL/GenBank/DDBJ whole genome shotgun (WGS) entry which is preliminary data.</text>
</comment>
<accession>A0A2P8DNV8</accession>
<dbReference type="GO" id="GO:0008757">
    <property type="term" value="F:S-adenosylmethionine-dependent methyltransferase activity"/>
    <property type="evidence" value="ECO:0007669"/>
    <property type="project" value="InterPro"/>
</dbReference>
<keyword evidence="3" id="KW-1185">Reference proteome</keyword>
<sequence>MHTNGQFPAANMPELFQGRGTRAYDRIARWLLRGLYTRIAEDVADVAPDNGTVLDVGTGPGVLVAEIARRRADLRITGVDLSADMVAAAQRNLGPFGARAAARVGDVTDLPFPDDSFDLIVSSFSLHHWDDPDGAVPELARVLKPGGRLAVYDFERAPFDMLVSAARSRSLLTGRPARRDLIRTGVPVFPRCARHVMTAAPA</sequence>
<organism evidence="2 3">
    <name type="scientific">Murinocardiopsis flavida</name>
    <dbReference type="NCBI Taxonomy" id="645275"/>
    <lineage>
        <taxon>Bacteria</taxon>
        <taxon>Bacillati</taxon>
        <taxon>Actinomycetota</taxon>
        <taxon>Actinomycetes</taxon>
        <taxon>Streptosporangiales</taxon>
        <taxon>Nocardiopsidaceae</taxon>
        <taxon>Murinocardiopsis</taxon>
    </lineage>
</organism>
<dbReference type="SUPFAM" id="SSF53335">
    <property type="entry name" value="S-adenosyl-L-methionine-dependent methyltransferases"/>
    <property type="match status" value="1"/>
</dbReference>